<keyword evidence="6" id="KW-1185">Reference proteome</keyword>
<comment type="caution">
    <text evidence="5">The sequence shown here is derived from an EMBL/GenBank/DDBJ whole genome shotgun (WGS) entry which is preliminary data.</text>
</comment>
<name>A0A7J7GTP8_CAMSI</name>
<dbReference type="InterPro" id="IPR011990">
    <property type="entry name" value="TPR-like_helical_dom_sf"/>
</dbReference>
<dbReference type="Pfam" id="PF12854">
    <property type="entry name" value="PPR_1"/>
    <property type="match status" value="1"/>
</dbReference>
<evidence type="ECO:0000313" key="6">
    <source>
        <dbReference type="Proteomes" id="UP000593564"/>
    </source>
</evidence>
<keyword evidence="2" id="KW-0677">Repeat</keyword>
<comment type="similarity">
    <text evidence="1">Belongs to the PPR family. P subfamily.</text>
</comment>
<evidence type="ECO:0000256" key="2">
    <source>
        <dbReference type="ARBA" id="ARBA00022737"/>
    </source>
</evidence>
<dbReference type="InterPro" id="IPR002885">
    <property type="entry name" value="PPR_rpt"/>
</dbReference>
<dbReference type="PROSITE" id="PS51375">
    <property type="entry name" value="PPR"/>
    <property type="match status" value="10"/>
</dbReference>
<feature type="repeat" description="PPR" evidence="3">
    <location>
        <begin position="839"/>
        <end position="869"/>
    </location>
</feature>
<dbReference type="AlphaFoldDB" id="A0A7J7GTP8"/>
<dbReference type="Pfam" id="PF13812">
    <property type="entry name" value="PPR_3"/>
    <property type="match status" value="1"/>
</dbReference>
<feature type="compositionally biased region" description="Polar residues" evidence="4">
    <location>
        <begin position="204"/>
        <end position="223"/>
    </location>
</feature>
<feature type="repeat" description="PPR" evidence="3">
    <location>
        <begin position="659"/>
        <end position="693"/>
    </location>
</feature>
<feature type="repeat" description="PPR" evidence="3">
    <location>
        <begin position="769"/>
        <end position="803"/>
    </location>
</feature>
<proteinExistence type="inferred from homology"/>
<dbReference type="NCBIfam" id="TIGR00756">
    <property type="entry name" value="PPR"/>
    <property type="match status" value="10"/>
</dbReference>
<feature type="repeat" description="PPR" evidence="3">
    <location>
        <begin position="518"/>
        <end position="552"/>
    </location>
</feature>
<evidence type="ECO:0000256" key="1">
    <source>
        <dbReference type="ARBA" id="ARBA00007626"/>
    </source>
</evidence>
<reference evidence="5 6" key="2">
    <citation type="submission" date="2020-07" db="EMBL/GenBank/DDBJ databases">
        <title>Genome assembly of wild tea tree DASZ reveals pedigree and selection history of tea varieties.</title>
        <authorList>
            <person name="Zhang W."/>
        </authorList>
    </citation>
    <scope>NUCLEOTIDE SEQUENCE [LARGE SCALE GENOMIC DNA]</scope>
    <source>
        <strain evidence="6">cv. G240</strain>
        <tissue evidence="5">Leaf</tissue>
    </source>
</reference>
<feature type="repeat" description="PPR" evidence="3">
    <location>
        <begin position="694"/>
        <end position="728"/>
    </location>
</feature>
<dbReference type="InterPro" id="IPR050667">
    <property type="entry name" value="PPR-containing_protein"/>
</dbReference>
<organism evidence="5 6">
    <name type="scientific">Camellia sinensis</name>
    <name type="common">Tea plant</name>
    <name type="synonym">Thea sinensis</name>
    <dbReference type="NCBI Taxonomy" id="4442"/>
    <lineage>
        <taxon>Eukaryota</taxon>
        <taxon>Viridiplantae</taxon>
        <taxon>Streptophyta</taxon>
        <taxon>Embryophyta</taxon>
        <taxon>Tracheophyta</taxon>
        <taxon>Spermatophyta</taxon>
        <taxon>Magnoliopsida</taxon>
        <taxon>eudicotyledons</taxon>
        <taxon>Gunneridae</taxon>
        <taxon>Pentapetalae</taxon>
        <taxon>asterids</taxon>
        <taxon>Ericales</taxon>
        <taxon>Theaceae</taxon>
        <taxon>Camellia</taxon>
    </lineage>
</organism>
<feature type="region of interest" description="Disordered" evidence="4">
    <location>
        <begin position="183"/>
        <end position="237"/>
    </location>
</feature>
<dbReference type="PANTHER" id="PTHR47939">
    <property type="entry name" value="MEMBRANE-ASSOCIATED SALT-INDUCIBLE PROTEIN-LIKE"/>
    <property type="match status" value="1"/>
</dbReference>
<evidence type="ECO:0000256" key="3">
    <source>
        <dbReference type="PROSITE-ProRule" id="PRU00708"/>
    </source>
</evidence>
<evidence type="ECO:0000256" key="4">
    <source>
        <dbReference type="SAM" id="MobiDB-lite"/>
    </source>
</evidence>
<dbReference type="Pfam" id="PF13041">
    <property type="entry name" value="PPR_2"/>
    <property type="match status" value="4"/>
</dbReference>
<sequence>MPLLPLFTLLCSSENCATPKVHSLDTGEHHRPSEITTGHVRMSRFFLPTDQNRWPADQIDGRRPNALMHNQIDGHLFGRSAIYLVGRPSVLVGRQEKSALQVQLQIGITPSRELLFSRTNCLADWCNPLDPRGEELSVKVLKPRSGYVKGLDMRPFSSSMNTTIAPAENSDYVQRLAMKIAQQNEQIARPSGAKIVQQPRDSPRNTSNTSGGTNAIGGQNRVTGTRRPGEHLKHLGRDQYSGFDMEMFEEKPRSSANQPLCQCQCVETNQFDDSEHGFERVKETGVKKSSADCRENYYFDDSNDESEGVEGESDSDDDLRVLNMVNTKQLQKGEDFMRVEGDADELRHPLVKEVCRLIDLGSSWTPKLEGELRHLLRSLKPQQVCAVLRSQVDERVALKFFYWADRQWRYRHDQIVYYAMLNVLSKTKLCQGARRILRLMLRRGIQCWPEAFGCVMISYSRAGNIKKAMRVLYLMQKAGVEPNLSICNTTIHILVKGNGLEKALRFLNRMQIIGIEPNAVTYNCLIKGYCDTHQIEDALQLIAKMPFNGCLPDKVSYYTVMGFLCKEKRIKEVRELMEKMLKVSKLLPDQVTYNTLIHMLSKHGHGDEALEFLREAEERGFLVDKVGYSAIIHSFCQEGRIDMAKELVSEMFSKGCNPDVVTFTTVINGFCRIGDVDEARKLLQQMEKHGCKPNTVSYTAFLNGLCRNGKSAEAREMMTSSEEEWWTPNAITYSVVMHGLRRMSLCREGRVNDAKKFMEGCLHKGCAVTVVNFTTVIHGFCQKDDLYAALSLLDDMYLSNKHPDTFTYTTVINALGRKGRIEEAIELTKKMLQKGLVPSPVTYRTIIHRFCEQGRVEDLLKLLEKMLSRQECRTAYNQVIEKLCSFGNLNEAYKLLGKILRTASRIDAITCHMLMESYLGKGIPLLSYKVACRMFNRNLIPDLKLCEKVSKRLMLEGKADEADKLMLRFVERGCILPQHPQNVQS</sequence>
<evidence type="ECO:0000313" key="5">
    <source>
        <dbReference type="EMBL" id="KAF5944050.1"/>
    </source>
</evidence>
<dbReference type="PANTHER" id="PTHR47939:SF13">
    <property type="entry name" value="OS03G0201400 PROTEIN"/>
    <property type="match status" value="1"/>
</dbReference>
<dbReference type="InterPro" id="IPR036770">
    <property type="entry name" value="Ankyrin_rpt-contain_sf"/>
</dbReference>
<feature type="repeat" description="PPR" evidence="3">
    <location>
        <begin position="483"/>
        <end position="517"/>
    </location>
</feature>
<feature type="compositionally biased region" description="Basic and acidic residues" evidence="4">
    <location>
        <begin position="227"/>
        <end position="237"/>
    </location>
</feature>
<dbReference type="SUPFAM" id="SSF48403">
    <property type="entry name" value="Ankyrin repeat"/>
    <property type="match status" value="1"/>
</dbReference>
<protein>
    <recommendedName>
        <fullName evidence="7">Pentacotripeptide-repeat region of PRORP domain-containing protein</fullName>
    </recommendedName>
</protein>
<reference evidence="6" key="1">
    <citation type="journal article" date="2020" name="Nat. Commun.">
        <title>Genome assembly of wild tea tree DASZ reveals pedigree and selection history of tea varieties.</title>
        <authorList>
            <person name="Zhang W."/>
            <person name="Zhang Y."/>
            <person name="Qiu H."/>
            <person name="Guo Y."/>
            <person name="Wan H."/>
            <person name="Zhang X."/>
            <person name="Scossa F."/>
            <person name="Alseekh S."/>
            <person name="Zhang Q."/>
            <person name="Wang P."/>
            <person name="Xu L."/>
            <person name="Schmidt M.H."/>
            <person name="Jia X."/>
            <person name="Li D."/>
            <person name="Zhu A."/>
            <person name="Guo F."/>
            <person name="Chen W."/>
            <person name="Ni D."/>
            <person name="Usadel B."/>
            <person name="Fernie A.R."/>
            <person name="Wen W."/>
        </authorList>
    </citation>
    <scope>NUCLEOTIDE SEQUENCE [LARGE SCALE GENOMIC DNA]</scope>
    <source>
        <strain evidence="6">cv. G240</strain>
    </source>
</reference>
<dbReference type="Proteomes" id="UP000593564">
    <property type="component" value="Unassembled WGS sequence"/>
</dbReference>
<dbReference type="Gene3D" id="1.25.40.10">
    <property type="entry name" value="Tetratricopeptide repeat domain"/>
    <property type="match status" value="6"/>
</dbReference>
<evidence type="ECO:0008006" key="7">
    <source>
        <dbReference type="Google" id="ProtNLM"/>
    </source>
</evidence>
<dbReference type="EMBL" id="JACBKZ010000008">
    <property type="protein sequence ID" value="KAF5944050.1"/>
    <property type="molecule type" value="Genomic_DNA"/>
</dbReference>
<accession>A0A7J7GTP8</accession>
<dbReference type="Pfam" id="PF01535">
    <property type="entry name" value="PPR"/>
    <property type="match status" value="1"/>
</dbReference>
<feature type="repeat" description="PPR" evidence="3">
    <location>
        <begin position="448"/>
        <end position="482"/>
    </location>
</feature>
<feature type="repeat" description="PPR" evidence="3">
    <location>
        <begin position="589"/>
        <end position="623"/>
    </location>
</feature>
<feature type="repeat" description="PPR" evidence="3">
    <location>
        <begin position="804"/>
        <end position="838"/>
    </location>
</feature>
<feature type="repeat" description="PPR" evidence="3">
    <location>
        <begin position="624"/>
        <end position="658"/>
    </location>
</feature>
<gene>
    <name evidence="5" type="ORF">HYC85_018127</name>
</gene>